<dbReference type="PANTHER" id="PTHR43220">
    <property type="match status" value="1"/>
</dbReference>
<evidence type="ECO:0000256" key="7">
    <source>
        <dbReference type="SAM" id="Phobius"/>
    </source>
</evidence>
<comment type="subcellular location">
    <subcellularLocation>
        <location evidence="1">Membrane</location>
        <topology evidence="1">Multi-pass membrane protein</topology>
    </subcellularLocation>
</comment>
<feature type="transmembrane region" description="Helical" evidence="7">
    <location>
        <begin position="245"/>
        <end position="274"/>
    </location>
</feature>
<keyword evidence="2 7" id="KW-0812">Transmembrane</keyword>
<feature type="domain" description="VTT" evidence="8">
    <location>
        <begin position="228"/>
        <end position="357"/>
    </location>
</feature>
<feature type="compositionally biased region" description="Polar residues" evidence="6">
    <location>
        <begin position="15"/>
        <end position="27"/>
    </location>
</feature>
<evidence type="ECO:0000256" key="3">
    <source>
        <dbReference type="ARBA" id="ARBA00022729"/>
    </source>
</evidence>
<feature type="region of interest" description="Disordered" evidence="6">
    <location>
        <begin position="1"/>
        <end position="64"/>
    </location>
</feature>
<evidence type="ECO:0000259" key="8">
    <source>
        <dbReference type="Pfam" id="PF09335"/>
    </source>
</evidence>
<keyword evidence="10" id="KW-1185">Reference proteome</keyword>
<name>A0A2R6PG97_9APHY</name>
<evidence type="ECO:0000313" key="9">
    <source>
        <dbReference type="EMBL" id="PSR90704.1"/>
    </source>
</evidence>
<feature type="transmembrane region" description="Helical" evidence="7">
    <location>
        <begin position="157"/>
        <end position="184"/>
    </location>
</feature>
<dbReference type="EMBL" id="MLYV02000493">
    <property type="protein sequence ID" value="PSR90704.1"/>
    <property type="molecule type" value="Genomic_DNA"/>
</dbReference>
<dbReference type="InterPro" id="IPR045014">
    <property type="entry name" value="TM41A/B"/>
</dbReference>
<protein>
    <recommendedName>
        <fullName evidence="8">VTT domain-containing protein</fullName>
    </recommendedName>
</protein>
<evidence type="ECO:0000313" key="10">
    <source>
        <dbReference type="Proteomes" id="UP000186601"/>
    </source>
</evidence>
<comment type="caution">
    <text evidence="9">The sequence shown here is derived from an EMBL/GenBank/DDBJ whole genome shotgun (WGS) entry which is preliminary data.</text>
</comment>
<reference evidence="9 10" key="1">
    <citation type="submission" date="2018-02" db="EMBL/GenBank/DDBJ databases">
        <title>Genome sequence of the basidiomycete white-rot fungus Phlebia centrifuga.</title>
        <authorList>
            <person name="Granchi Z."/>
            <person name="Peng M."/>
            <person name="de Vries R.P."/>
            <person name="Hilden K."/>
            <person name="Makela M.R."/>
            <person name="Grigoriev I."/>
            <person name="Riley R."/>
        </authorList>
    </citation>
    <scope>NUCLEOTIDE SEQUENCE [LARGE SCALE GENOMIC DNA]</scope>
    <source>
        <strain evidence="9 10">FBCC195</strain>
    </source>
</reference>
<dbReference type="GO" id="GO:0016020">
    <property type="term" value="C:membrane"/>
    <property type="evidence" value="ECO:0007669"/>
    <property type="project" value="UniProtKB-SubCell"/>
</dbReference>
<dbReference type="InterPro" id="IPR032816">
    <property type="entry name" value="VTT_dom"/>
</dbReference>
<gene>
    <name evidence="9" type="ORF">PHLCEN_2v4853</name>
</gene>
<keyword evidence="5 7" id="KW-0472">Membrane</keyword>
<dbReference type="OrthoDB" id="3364966at2759"/>
<evidence type="ECO:0000256" key="5">
    <source>
        <dbReference type="ARBA" id="ARBA00023136"/>
    </source>
</evidence>
<sequence>MASLAPPSINRHRASSTNVRPALTLSSLGRRRSNSELPPLAGSPCHTPPAMDSPTTPRELPPLSLDIPQSSKFAAFQKASLIELFSRVMDFLHVAHKESPFISTPSSPRHSRSSTSTEDSVLPLTSPAVATFSEAYPEKLSQKGSWWQGSPSVHTPVFFVIAMFPLSTALVLFCMSTLPITMAWPRNLTDLAQLGRELHGYSQSGAGPIMHVVGVLSVVVAWNHAWSIPGSVLWNVLAGALFSPLYATILLTILTTVGSIFASLLCAPLAPFLVRVFPRALDMTRNVIEGGSGADSSMAKSKSSAWVRLSILRLIGIVPWSGINVACGVCGVAMKDCILGSFIGSLPWTAVTCQIGDILQTVASTPSPTPQTVQSLLTSPDIVFKLVFLSFLSLAPILGRDYLKSWVSSSTSPSTVEARETMISEVDRVSRWAWVKEWRDKIRVPSRSRAREAFRKELEILTQEKNASLPL</sequence>
<evidence type="ECO:0000256" key="6">
    <source>
        <dbReference type="SAM" id="MobiDB-lite"/>
    </source>
</evidence>
<feature type="transmembrane region" description="Helical" evidence="7">
    <location>
        <begin position="311"/>
        <end position="334"/>
    </location>
</feature>
<accession>A0A2R6PG97</accession>
<proteinExistence type="predicted"/>
<keyword evidence="3" id="KW-0732">Signal</keyword>
<organism evidence="9 10">
    <name type="scientific">Hermanssonia centrifuga</name>
    <dbReference type="NCBI Taxonomy" id="98765"/>
    <lineage>
        <taxon>Eukaryota</taxon>
        <taxon>Fungi</taxon>
        <taxon>Dikarya</taxon>
        <taxon>Basidiomycota</taxon>
        <taxon>Agaricomycotina</taxon>
        <taxon>Agaricomycetes</taxon>
        <taxon>Polyporales</taxon>
        <taxon>Meruliaceae</taxon>
        <taxon>Hermanssonia</taxon>
    </lineage>
</organism>
<dbReference type="Proteomes" id="UP000186601">
    <property type="component" value="Unassembled WGS sequence"/>
</dbReference>
<keyword evidence="4 7" id="KW-1133">Transmembrane helix</keyword>
<dbReference type="STRING" id="98765.A0A2R6PG97"/>
<dbReference type="Pfam" id="PF09335">
    <property type="entry name" value="VTT_dom"/>
    <property type="match status" value="1"/>
</dbReference>
<evidence type="ECO:0000256" key="2">
    <source>
        <dbReference type="ARBA" id="ARBA00022692"/>
    </source>
</evidence>
<dbReference type="PANTHER" id="PTHR43220:SF21">
    <property type="entry name" value="TRANSMEMBRANE PROTEIN 41A"/>
    <property type="match status" value="1"/>
</dbReference>
<dbReference type="AlphaFoldDB" id="A0A2R6PG97"/>
<feature type="compositionally biased region" description="Low complexity" evidence="6">
    <location>
        <begin position="103"/>
        <end position="117"/>
    </location>
</feature>
<evidence type="ECO:0000256" key="1">
    <source>
        <dbReference type="ARBA" id="ARBA00004141"/>
    </source>
</evidence>
<evidence type="ECO:0000256" key="4">
    <source>
        <dbReference type="ARBA" id="ARBA00022989"/>
    </source>
</evidence>
<feature type="region of interest" description="Disordered" evidence="6">
    <location>
        <begin position="100"/>
        <end position="120"/>
    </location>
</feature>
<feature type="transmembrane region" description="Helical" evidence="7">
    <location>
        <begin position="205"/>
        <end position="225"/>
    </location>
</feature>